<keyword evidence="4" id="KW-1185">Reference proteome</keyword>
<proteinExistence type="predicted"/>
<sequence>MFCNTGTQQKICLQISPLELQDFKVLWLKLLQLICLVTSTPKPFSMAAANVICSRCNEEGHQAVACSKPFFKTCDHCKAVGHTSNKCPSLRTLKMPLICAYCKDEGHSISTCDKKVKADKARAARMAKRSEETKSETSEISTAASFHQGGRQVELRSR</sequence>
<evidence type="ECO:0000259" key="2">
    <source>
        <dbReference type="SMART" id="SM00343"/>
    </source>
</evidence>
<dbReference type="Pfam" id="PF00098">
    <property type="entry name" value="zf-CCHC"/>
    <property type="match status" value="1"/>
</dbReference>
<feature type="region of interest" description="Disordered" evidence="1">
    <location>
        <begin position="123"/>
        <end position="158"/>
    </location>
</feature>
<evidence type="ECO:0000313" key="4">
    <source>
        <dbReference type="Proteomes" id="UP001642464"/>
    </source>
</evidence>
<dbReference type="InterPro" id="IPR036875">
    <property type="entry name" value="Znf_CCHC_sf"/>
</dbReference>
<organism evidence="3 4">
    <name type="scientific">Durusdinium trenchii</name>
    <dbReference type="NCBI Taxonomy" id="1381693"/>
    <lineage>
        <taxon>Eukaryota</taxon>
        <taxon>Sar</taxon>
        <taxon>Alveolata</taxon>
        <taxon>Dinophyceae</taxon>
        <taxon>Suessiales</taxon>
        <taxon>Symbiodiniaceae</taxon>
        <taxon>Durusdinium</taxon>
    </lineage>
</organism>
<dbReference type="SUPFAM" id="SSF57756">
    <property type="entry name" value="Retrovirus zinc finger-like domains"/>
    <property type="match status" value="1"/>
</dbReference>
<dbReference type="Gene3D" id="4.10.60.10">
    <property type="entry name" value="Zinc finger, CCHC-type"/>
    <property type="match status" value="1"/>
</dbReference>
<feature type="domain" description="CCHC-type" evidence="2">
    <location>
        <begin position="98"/>
        <end position="114"/>
    </location>
</feature>
<feature type="domain" description="CCHC-type" evidence="2">
    <location>
        <begin position="52"/>
        <end position="68"/>
    </location>
</feature>
<dbReference type="SMART" id="SM00343">
    <property type="entry name" value="ZnF_C2HC"/>
    <property type="match status" value="3"/>
</dbReference>
<accession>A0ABP0JPL7</accession>
<feature type="domain" description="CCHC-type" evidence="2">
    <location>
        <begin position="73"/>
        <end position="89"/>
    </location>
</feature>
<dbReference type="Proteomes" id="UP001642464">
    <property type="component" value="Unassembled WGS sequence"/>
</dbReference>
<name>A0ABP0JPL7_9DINO</name>
<evidence type="ECO:0000256" key="1">
    <source>
        <dbReference type="SAM" id="MobiDB-lite"/>
    </source>
</evidence>
<dbReference type="EMBL" id="CAXAMM010008058">
    <property type="protein sequence ID" value="CAK9016205.1"/>
    <property type="molecule type" value="Genomic_DNA"/>
</dbReference>
<dbReference type="InterPro" id="IPR001878">
    <property type="entry name" value="Znf_CCHC"/>
</dbReference>
<gene>
    <name evidence="3" type="ORF">SCF082_LOCUS13077</name>
</gene>
<comment type="caution">
    <text evidence="3">The sequence shown here is derived from an EMBL/GenBank/DDBJ whole genome shotgun (WGS) entry which is preliminary data.</text>
</comment>
<feature type="compositionally biased region" description="Basic and acidic residues" evidence="1">
    <location>
        <begin position="123"/>
        <end position="137"/>
    </location>
</feature>
<protein>
    <submittedName>
        <fullName evidence="3">Cellular nucleic acid-binding protein-like protein</fullName>
    </submittedName>
</protein>
<evidence type="ECO:0000313" key="3">
    <source>
        <dbReference type="EMBL" id="CAK9016205.1"/>
    </source>
</evidence>
<reference evidence="3 4" key="1">
    <citation type="submission" date="2024-02" db="EMBL/GenBank/DDBJ databases">
        <authorList>
            <person name="Chen Y."/>
            <person name="Shah S."/>
            <person name="Dougan E. K."/>
            <person name="Thang M."/>
            <person name="Chan C."/>
        </authorList>
    </citation>
    <scope>NUCLEOTIDE SEQUENCE [LARGE SCALE GENOMIC DNA]</scope>
</reference>